<dbReference type="Proteomes" id="UP001595530">
    <property type="component" value="Unassembled WGS sequence"/>
</dbReference>
<name>A0ABV7EXU6_9BURK</name>
<accession>A0ABV7EXU6</accession>
<evidence type="ECO:0000256" key="1">
    <source>
        <dbReference type="ARBA" id="ARBA00022617"/>
    </source>
</evidence>
<evidence type="ECO:0000256" key="2">
    <source>
        <dbReference type="ARBA" id="ARBA00022723"/>
    </source>
</evidence>
<evidence type="ECO:0000313" key="6">
    <source>
        <dbReference type="EMBL" id="MFC3107603.1"/>
    </source>
</evidence>
<dbReference type="Gene3D" id="1.10.760.10">
    <property type="entry name" value="Cytochrome c-like domain"/>
    <property type="match status" value="3"/>
</dbReference>
<evidence type="ECO:0000256" key="4">
    <source>
        <dbReference type="PROSITE-ProRule" id="PRU00433"/>
    </source>
</evidence>
<dbReference type="EMBL" id="JBHRTP010000018">
    <property type="protein sequence ID" value="MFC3107603.1"/>
    <property type="molecule type" value="Genomic_DNA"/>
</dbReference>
<keyword evidence="2 4" id="KW-0479">Metal-binding</keyword>
<evidence type="ECO:0000256" key="3">
    <source>
        <dbReference type="ARBA" id="ARBA00023004"/>
    </source>
</evidence>
<dbReference type="InterPro" id="IPR051459">
    <property type="entry name" value="Cytochrome_c-type_DH"/>
</dbReference>
<feature type="domain" description="Cytochrome c" evidence="5">
    <location>
        <begin position="187"/>
        <end position="297"/>
    </location>
</feature>
<reference evidence="7" key="1">
    <citation type="journal article" date="2019" name="Int. J. Syst. Evol. Microbiol.">
        <title>The Global Catalogue of Microorganisms (GCM) 10K type strain sequencing project: providing services to taxonomists for standard genome sequencing and annotation.</title>
        <authorList>
            <consortium name="The Broad Institute Genomics Platform"/>
            <consortium name="The Broad Institute Genome Sequencing Center for Infectious Disease"/>
            <person name="Wu L."/>
            <person name="Ma J."/>
        </authorList>
    </citation>
    <scope>NUCLEOTIDE SEQUENCE [LARGE SCALE GENOMIC DNA]</scope>
    <source>
        <strain evidence="7">KCTC 42986</strain>
    </source>
</reference>
<feature type="domain" description="Cytochrome c" evidence="5">
    <location>
        <begin position="307"/>
        <end position="397"/>
    </location>
</feature>
<keyword evidence="7" id="KW-1185">Reference proteome</keyword>
<evidence type="ECO:0000259" key="5">
    <source>
        <dbReference type="PROSITE" id="PS51007"/>
    </source>
</evidence>
<organism evidence="6 7">
    <name type="scientific">Undibacterium arcticum</name>
    <dbReference type="NCBI Taxonomy" id="1762892"/>
    <lineage>
        <taxon>Bacteria</taxon>
        <taxon>Pseudomonadati</taxon>
        <taxon>Pseudomonadota</taxon>
        <taxon>Betaproteobacteria</taxon>
        <taxon>Burkholderiales</taxon>
        <taxon>Oxalobacteraceae</taxon>
        <taxon>Undibacterium</taxon>
    </lineage>
</organism>
<dbReference type="Pfam" id="PF00034">
    <property type="entry name" value="Cytochrom_C"/>
    <property type="match status" value="2"/>
</dbReference>
<dbReference type="PIRSF" id="PIRSF000018">
    <property type="entry name" value="Mb_ADH_cyt_c"/>
    <property type="match status" value="1"/>
</dbReference>
<dbReference type="SUPFAM" id="SSF46626">
    <property type="entry name" value="Cytochrome c"/>
    <property type="match status" value="3"/>
</dbReference>
<feature type="domain" description="Cytochrome c" evidence="5">
    <location>
        <begin position="42"/>
        <end position="145"/>
    </location>
</feature>
<dbReference type="RefSeq" id="WP_390321715.1">
    <property type="nucleotide sequence ID" value="NZ_JBHRTP010000018.1"/>
</dbReference>
<comment type="caution">
    <text evidence="6">The sequence shown here is derived from an EMBL/GenBank/DDBJ whole genome shotgun (WGS) entry which is preliminary data.</text>
</comment>
<dbReference type="InterPro" id="IPR036909">
    <property type="entry name" value="Cyt_c-like_dom_sf"/>
</dbReference>
<protein>
    <submittedName>
        <fullName evidence="6">C-type cytochrome</fullName>
    </submittedName>
</protein>
<dbReference type="InterPro" id="IPR009056">
    <property type="entry name" value="Cyt_c-like_dom"/>
</dbReference>
<keyword evidence="3 4" id="KW-0408">Iron</keyword>
<evidence type="ECO:0000313" key="7">
    <source>
        <dbReference type="Proteomes" id="UP001595530"/>
    </source>
</evidence>
<keyword evidence="1 4" id="KW-0349">Heme</keyword>
<dbReference type="PANTHER" id="PTHR35008:SF4">
    <property type="entry name" value="BLL4482 PROTEIN"/>
    <property type="match status" value="1"/>
</dbReference>
<dbReference type="InterPro" id="IPR014353">
    <property type="entry name" value="Membr-bd_ADH_cyt_c"/>
</dbReference>
<sequence length="418" mass="44575">MKRALQIFLIVMVVAFAATVGFGLREDSNDATVSQPASYPAEQVTRGAYLARAGDCMACHTARGQAAYAGGLALPTPFGKVITPNITPDAETGIGSWSADDFWRALHNGKSKDGSLLYPAFPYTNYTKVTRADADAMYAYFKTVPPVRRQNQAHQLRFPYNHRILLVGWRMLYFRPGVYQPRAAQSAEWNRGAYLVQGLGHCSACHSDRNALGAVSSKADLGGGLIPTMNWFAPSLTSDSETGLGTWAPQEIASLLKTGVSNRGTVFGPMAEVVAQSLQHLSDSDIDAMSGYLKASSAKVLTPDVEAALKLGAKLYQTHCAACHQTGGEGAPPIYPPLAGNRAITMPSAVNPIRMVLNGGFPPGTSANPRPYGMPPFGPALNDTEVAALVTYIRNSWGNQAGAVSAHEVNQFRGAPLD</sequence>
<dbReference type="PROSITE" id="PS51007">
    <property type="entry name" value="CYTC"/>
    <property type="match status" value="3"/>
</dbReference>
<proteinExistence type="predicted"/>
<gene>
    <name evidence="6" type="ORF">ACFOFO_06470</name>
</gene>
<dbReference type="PANTHER" id="PTHR35008">
    <property type="entry name" value="BLL4482 PROTEIN-RELATED"/>
    <property type="match status" value="1"/>
</dbReference>